<reference evidence="2 3" key="1">
    <citation type="submission" date="2015-01" db="EMBL/GenBank/DDBJ databases">
        <title>Genome of allotetraploid Gossypium barbadense reveals genomic plasticity and fiber elongation in cotton evolution.</title>
        <authorList>
            <person name="Chen X."/>
            <person name="Liu X."/>
            <person name="Zhao B."/>
            <person name="Zheng H."/>
            <person name="Hu Y."/>
            <person name="Lu G."/>
            <person name="Yang C."/>
            <person name="Chen J."/>
            <person name="Shan C."/>
            <person name="Zhang L."/>
            <person name="Zhou Y."/>
            <person name="Wang L."/>
            <person name="Guo W."/>
            <person name="Bai Y."/>
            <person name="Ruan J."/>
            <person name="Shangguan X."/>
            <person name="Mao Y."/>
            <person name="Jiang J."/>
            <person name="Zhu Y."/>
            <person name="Lei J."/>
            <person name="Kang H."/>
            <person name="Chen S."/>
            <person name="He X."/>
            <person name="Wang R."/>
            <person name="Wang Y."/>
            <person name="Chen J."/>
            <person name="Wang L."/>
            <person name="Yu S."/>
            <person name="Wang B."/>
            <person name="Wei J."/>
            <person name="Song S."/>
            <person name="Lu X."/>
            <person name="Gao Z."/>
            <person name="Gu W."/>
            <person name="Deng X."/>
            <person name="Ma D."/>
            <person name="Wang S."/>
            <person name="Liang W."/>
            <person name="Fang L."/>
            <person name="Cai C."/>
            <person name="Zhu X."/>
            <person name="Zhou B."/>
            <person name="Zhang Y."/>
            <person name="Chen Z."/>
            <person name="Xu S."/>
            <person name="Zhu R."/>
            <person name="Wang S."/>
            <person name="Zhang T."/>
            <person name="Zhao G."/>
        </authorList>
    </citation>
    <scope>NUCLEOTIDE SEQUENCE [LARGE SCALE GENOMIC DNA]</scope>
    <source>
        <strain evidence="3">cv. Xinhai21</strain>
        <tissue evidence="2">Leaf</tissue>
    </source>
</reference>
<proteinExistence type="predicted"/>
<feature type="region of interest" description="Disordered" evidence="1">
    <location>
        <begin position="116"/>
        <end position="164"/>
    </location>
</feature>
<evidence type="ECO:0000313" key="3">
    <source>
        <dbReference type="Proteomes" id="UP000239757"/>
    </source>
</evidence>
<protein>
    <submittedName>
        <fullName evidence="2">Uncharacterized protein</fullName>
    </submittedName>
</protein>
<dbReference type="Proteomes" id="UP000239757">
    <property type="component" value="Unassembled WGS sequence"/>
</dbReference>
<dbReference type="AlphaFoldDB" id="A0A2P5W8X4"/>
<dbReference type="EMBL" id="KZ668551">
    <property type="protein sequence ID" value="PPR87508.1"/>
    <property type="molecule type" value="Genomic_DNA"/>
</dbReference>
<organism evidence="2 3">
    <name type="scientific">Gossypium barbadense</name>
    <name type="common">Sea Island cotton</name>
    <name type="synonym">Hibiscus barbadensis</name>
    <dbReference type="NCBI Taxonomy" id="3634"/>
    <lineage>
        <taxon>Eukaryota</taxon>
        <taxon>Viridiplantae</taxon>
        <taxon>Streptophyta</taxon>
        <taxon>Embryophyta</taxon>
        <taxon>Tracheophyta</taxon>
        <taxon>Spermatophyta</taxon>
        <taxon>Magnoliopsida</taxon>
        <taxon>eudicotyledons</taxon>
        <taxon>Gunneridae</taxon>
        <taxon>Pentapetalae</taxon>
        <taxon>rosids</taxon>
        <taxon>malvids</taxon>
        <taxon>Malvales</taxon>
        <taxon>Malvaceae</taxon>
        <taxon>Malvoideae</taxon>
        <taxon>Gossypium</taxon>
    </lineage>
</organism>
<evidence type="ECO:0000313" key="2">
    <source>
        <dbReference type="EMBL" id="PPR87508.1"/>
    </source>
</evidence>
<name>A0A2P5W8X4_GOSBA</name>
<evidence type="ECO:0000256" key="1">
    <source>
        <dbReference type="SAM" id="MobiDB-lite"/>
    </source>
</evidence>
<gene>
    <name evidence="2" type="ORF">GOBAR_AA33179</name>
</gene>
<sequence length="275" mass="30360">MARTSLGRTLPAMKTPALRDFPLTTYAIFWFLPLPTPPPPTPPLITVNQEPQVKAIKSKEAPLSIFMGLPPPAGVPNSDTRLCPCSKAKKHGSSVGDVTFPMTSCHVGTPTAPIHGPGREVVTSPPQRWPRVTPATRSVEFPSPTLSEVSMSGPAVSYPENPPHTAHIRATLPARKGRRRAHTSETSSFHWHMVALCTSSLLTHIFHPLTTETPIHAVLRPDPITQIVSCKWKEETAISRRNKTRCGKRLHQHYNNRSTESRLRLPNLKTTLFAL</sequence>
<accession>A0A2P5W8X4</accession>